<keyword evidence="3" id="KW-0813">Transport</keyword>
<dbReference type="PANTHER" id="PTHR30469:SF38">
    <property type="entry name" value="HLYD FAMILY SECRETION PROTEIN"/>
    <property type="match status" value="1"/>
</dbReference>
<accession>A0A5B8CAV9</accession>
<dbReference type="InterPro" id="IPR006143">
    <property type="entry name" value="RND_pump_MFP"/>
</dbReference>
<reference evidence="7 8" key="1">
    <citation type="submission" date="2019-06" db="EMBL/GenBank/DDBJ databases">
        <title>Genome organization and adaptive potential of archetypical organophosphate degarding Sphingobium fuliginis ATCC 27551.</title>
        <authorList>
            <person name="Sarwar A."/>
            <person name="Parthasarathy S."/>
            <person name="Singh C."/>
            <person name="Siddavattam D."/>
        </authorList>
    </citation>
    <scope>NUCLEOTIDE SEQUENCE [LARGE SCALE GENOMIC DNA]</scope>
    <source>
        <strain evidence="7 8">ATCC 27551</strain>
    </source>
</reference>
<dbReference type="KEGG" id="sufl:FIL70_04155"/>
<evidence type="ECO:0000313" key="7">
    <source>
        <dbReference type="EMBL" id="QDC36558.1"/>
    </source>
</evidence>
<dbReference type="Gene3D" id="1.10.287.470">
    <property type="entry name" value="Helix hairpin bin"/>
    <property type="match status" value="1"/>
</dbReference>
<comment type="subcellular location">
    <subcellularLocation>
        <location evidence="1">Cell envelope</location>
    </subcellularLocation>
</comment>
<proteinExistence type="inferred from homology"/>
<organism evidence="7 8">
    <name type="scientific">Sphingobium fuliginis ATCC 27551</name>
    <dbReference type="NCBI Taxonomy" id="1208342"/>
    <lineage>
        <taxon>Bacteria</taxon>
        <taxon>Pseudomonadati</taxon>
        <taxon>Pseudomonadota</taxon>
        <taxon>Alphaproteobacteria</taxon>
        <taxon>Sphingomonadales</taxon>
        <taxon>Sphingomonadaceae</taxon>
        <taxon>Sphingobium</taxon>
    </lineage>
</organism>
<dbReference type="GO" id="GO:1990281">
    <property type="term" value="C:efflux pump complex"/>
    <property type="evidence" value="ECO:0007669"/>
    <property type="project" value="TreeGrafter"/>
</dbReference>
<dbReference type="InterPro" id="IPR058627">
    <property type="entry name" value="MdtA-like_C"/>
</dbReference>
<evidence type="ECO:0000256" key="3">
    <source>
        <dbReference type="ARBA" id="ARBA00022448"/>
    </source>
</evidence>
<dbReference type="PROSITE" id="PS51257">
    <property type="entry name" value="PROKAR_LIPOPROTEIN"/>
    <property type="match status" value="1"/>
</dbReference>
<comment type="similarity">
    <text evidence="2">Belongs to the membrane fusion protein (MFP) (TC 8.A.1) family.</text>
</comment>
<gene>
    <name evidence="7" type="ORF">FIL70_04155</name>
</gene>
<evidence type="ECO:0000259" key="6">
    <source>
        <dbReference type="Pfam" id="PF25967"/>
    </source>
</evidence>
<dbReference type="AlphaFoldDB" id="A0A5B8CAV9"/>
<evidence type="ECO:0000256" key="1">
    <source>
        <dbReference type="ARBA" id="ARBA00004196"/>
    </source>
</evidence>
<dbReference type="GO" id="GO:0015562">
    <property type="term" value="F:efflux transmembrane transporter activity"/>
    <property type="evidence" value="ECO:0007669"/>
    <property type="project" value="TreeGrafter"/>
</dbReference>
<dbReference type="NCBIfam" id="TIGR01730">
    <property type="entry name" value="RND_mfp"/>
    <property type="match status" value="1"/>
</dbReference>
<dbReference type="Pfam" id="PF25967">
    <property type="entry name" value="RND-MFP_C"/>
    <property type="match status" value="1"/>
</dbReference>
<dbReference type="RefSeq" id="WP_140041699.1">
    <property type="nucleotide sequence ID" value="NZ_CP041016.1"/>
</dbReference>
<dbReference type="PANTHER" id="PTHR30469">
    <property type="entry name" value="MULTIDRUG RESISTANCE PROTEIN MDTA"/>
    <property type="match status" value="1"/>
</dbReference>
<name>A0A5B8CAV9_SPHSA</name>
<evidence type="ECO:0000313" key="8">
    <source>
        <dbReference type="Proteomes" id="UP000311469"/>
    </source>
</evidence>
<evidence type="ECO:0000259" key="5">
    <source>
        <dbReference type="Pfam" id="PF25954"/>
    </source>
</evidence>
<dbReference type="EMBL" id="CP041016">
    <property type="protein sequence ID" value="QDC36558.1"/>
    <property type="molecule type" value="Genomic_DNA"/>
</dbReference>
<evidence type="ECO:0000259" key="4">
    <source>
        <dbReference type="Pfam" id="PF25917"/>
    </source>
</evidence>
<dbReference type="Gene3D" id="2.40.50.100">
    <property type="match status" value="1"/>
</dbReference>
<dbReference type="Gene3D" id="2.40.420.20">
    <property type="match status" value="1"/>
</dbReference>
<feature type="domain" description="Multidrug resistance protein MdtA-like barrel-sandwich hybrid" evidence="4">
    <location>
        <begin position="63"/>
        <end position="197"/>
    </location>
</feature>
<dbReference type="InterPro" id="IPR058792">
    <property type="entry name" value="Beta-barrel_RND_2"/>
</dbReference>
<dbReference type="Proteomes" id="UP000311469">
    <property type="component" value="Chromosome cSF1"/>
</dbReference>
<sequence>MSMTRLRAGLVFAVPLVLTACEGHEPHAPVEPPAVDAPVMVVSQAAAVSGTMASGTVEADDRAQLVARASGTVRAASLHEGQRVRRGQILATIDARQADAALEGARAGLAAAMAEQRDAHGDVVRDAPLAQSGALSGDAYRAEQLRHEAAVARVAQAQAALAAARVDRAYTSIISPVDGVVVARHIRDGDMAMPGTPLVTVEGRGQLLFRFAAPQSALSGFVPGNPVPVLLDGREDRPVSGRVRGVVPSADPATRRFTVEVLLPRDSGVMPGMFGRVALPSAEAQADAPRAVRVPAAAVVDRGGLTGVFVVGKDRRLTFRWVRLGDRAGDQLAVTSGLSAGERILARVDPAVRDGARLAQGAAR</sequence>
<dbReference type="Pfam" id="PF25954">
    <property type="entry name" value="Beta-barrel_RND_2"/>
    <property type="match status" value="1"/>
</dbReference>
<dbReference type="SUPFAM" id="SSF111369">
    <property type="entry name" value="HlyD-like secretion proteins"/>
    <property type="match status" value="1"/>
</dbReference>
<dbReference type="InterPro" id="IPR058625">
    <property type="entry name" value="MdtA-like_BSH"/>
</dbReference>
<protein>
    <submittedName>
        <fullName evidence="7">Efflux RND transporter periplasmic adaptor subunit</fullName>
    </submittedName>
</protein>
<dbReference type="Gene3D" id="2.40.30.170">
    <property type="match status" value="1"/>
</dbReference>
<feature type="domain" description="Multidrug resistance protein MdtA-like C-terminal permuted SH3" evidence="6">
    <location>
        <begin position="291"/>
        <end position="344"/>
    </location>
</feature>
<dbReference type="Pfam" id="PF25917">
    <property type="entry name" value="BSH_RND"/>
    <property type="match status" value="1"/>
</dbReference>
<evidence type="ECO:0000256" key="2">
    <source>
        <dbReference type="ARBA" id="ARBA00009477"/>
    </source>
</evidence>
<feature type="domain" description="CusB-like beta-barrel" evidence="5">
    <location>
        <begin position="211"/>
        <end position="281"/>
    </location>
</feature>